<evidence type="ECO:0000313" key="1">
    <source>
        <dbReference type="EMBL" id="GLB41549.1"/>
    </source>
</evidence>
<dbReference type="AlphaFoldDB" id="A0A9P3PU32"/>
<proteinExistence type="predicted"/>
<dbReference type="Proteomes" id="UP001063166">
    <property type="component" value="Unassembled WGS sequence"/>
</dbReference>
<sequence>MHIRLLSINRLAVVHQPQTFALGLLPTYNMKFLAPIVSALVFIGAVNAQASYIGYPADGTSVKRGEQIVVQVVRPNSIMGSIEVGLAIGLQSCADRPCAPANQAIGTVLYHGPYDPEFHEKPGMPYQNFTVTVPTADYFNGKAQLSVNRFHLIGAGPYPVLESNNITLNVVP</sequence>
<dbReference type="Pfam" id="PF19271">
    <property type="entry name" value="Nis1"/>
    <property type="match status" value="1"/>
</dbReference>
<dbReference type="OrthoDB" id="2841294at2759"/>
<accession>A0A9P3PU32</accession>
<dbReference type="EMBL" id="BRPK01000010">
    <property type="protein sequence ID" value="GLB41549.1"/>
    <property type="molecule type" value="Genomic_DNA"/>
</dbReference>
<keyword evidence="2" id="KW-1185">Reference proteome</keyword>
<dbReference type="InterPro" id="IPR045469">
    <property type="entry name" value="Nis1"/>
</dbReference>
<evidence type="ECO:0000313" key="2">
    <source>
        <dbReference type="Proteomes" id="UP001063166"/>
    </source>
</evidence>
<reference evidence="1" key="1">
    <citation type="submission" date="2022-07" db="EMBL/GenBank/DDBJ databases">
        <title>The genome of Lyophyllum shimeji provides insight into the initial evolution of ectomycorrhizal fungal genome.</title>
        <authorList>
            <person name="Kobayashi Y."/>
            <person name="Shibata T."/>
            <person name="Hirakawa H."/>
            <person name="Shigenobu S."/>
            <person name="Nishiyama T."/>
            <person name="Yamada A."/>
            <person name="Hasebe M."/>
            <person name="Kawaguchi M."/>
        </authorList>
    </citation>
    <scope>NUCLEOTIDE SEQUENCE</scope>
    <source>
        <strain evidence="1">AT787</strain>
    </source>
</reference>
<name>A0A9P3PU32_LYOSH</name>
<protein>
    <submittedName>
        <fullName evidence="1">Uncharacterized protein</fullName>
    </submittedName>
</protein>
<organism evidence="1 2">
    <name type="scientific">Lyophyllum shimeji</name>
    <name type="common">Hon-shimeji</name>
    <name type="synonym">Tricholoma shimeji</name>
    <dbReference type="NCBI Taxonomy" id="47721"/>
    <lineage>
        <taxon>Eukaryota</taxon>
        <taxon>Fungi</taxon>
        <taxon>Dikarya</taxon>
        <taxon>Basidiomycota</taxon>
        <taxon>Agaricomycotina</taxon>
        <taxon>Agaricomycetes</taxon>
        <taxon>Agaricomycetidae</taxon>
        <taxon>Agaricales</taxon>
        <taxon>Tricholomatineae</taxon>
        <taxon>Lyophyllaceae</taxon>
        <taxon>Lyophyllum</taxon>
    </lineage>
</organism>
<gene>
    <name evidence="1" type="ORF">LshimejAT787_1001490</name>
</gene>
<comment type="caution">
    <text evidence="1">The sequence shown here is derived from an EMBL/GenBank/DDBJ whole genome shotgun (WGS) entry which is preliminary data.</text>
</comment>